<evidence type="ECO:0000313" key="1">
    <source>
        <dbReference type="EMBL" id="EMF44774.1"/>
    </source>
</evidence>
<dbReference type="Proteomes" id="UP000011754">
    <property type="component" value="Unassembled WGS sequence"/>
</dbReference>
<evidence type="ECO:0000313" key="2">
    <source>
        <dbReference type="Proteomes" id="UP000011754"/>
    </source>
</evidence>
<reference evidence="1 2" key="1">
    <citation type="submission" date="2013-01" db="EMBL/GenBank/DDBJ databases">
        <authorList>
            <person name="Harkins D.M."/>
            <person name="Durkin A.S."/>
            <person name="Brinkac L.M."/>
            <person name="Haft D.H."/>
            <person name="Selengut J.D."/>
            <person name="Sanka R."/>
            <person name="DePew J."/>
            <person name="Purushe J."/>
            <person name="Hartskeerl R.A."/>
            <person name="Ahmed A."/>
            <person name="van der Linden H."/>
            <person name="Goris M.G.A."/>
            <person name="Vinetz J.M."/>
            <person name="Sutton G.G."/>
            <person name="Nierman W.C."/>
            <person name="Fouts D.E."/>
        </authorList>
    </citation>
    <scope>NUCLEOTIDE SEQUENCE [LARGE SCALE GENOMIC DNA]</scope>
    <source>
        <strain evidence="1 2">TE 1992</strain>
    </source>
</reference>
<proteinExistence type="predicted"/>
<dbReference type="AlphaFoldDB" id="M3CT02"/>
<organism evidence="1 2">
    <name type="scientific">Leptospira interrogans serovar Lora str. TE 1992</name>
    <dbReference type="NCBI Taxonomy" id="1193028"/>
    <lineage>
        <taxon>Bacteria</taxon>
        <taxon>Pseudomonadati</taxon>
        <taxon>Spirochaetota</taxon>
        <taxon>Spirochaetia</taxon>
        <taxon>Leptospirales</taxon>
        <taxon>Leptospiraceae</taxon>
        <taxon>Leptospira</taxon>
    </lineage>
</organism>
<accession>M3CT02</accession>
<gene>
    <name evidence="1" type="ORF">LEP1GSC067_4899</name>
</gene>
<name>M3CT02_LEPIR</name>
<comment type="caution">
    <text evidence="1">The sequence shown here is derived from an EMBL/GenBank/DDBJ whole genome shotgun (WGS) entry which is preliminary data.</text>
</comment>
<dbReference type="EMBL" id="AKWW02000009">
    <property type="protein sequence ID" value="EMF44774.1"/>
    <property type="molecule type" value="Genomic_DNA"/>
</dbReference>
<protein>
    <submittedName>
        <fullName evidence="1">Uncharacterized protein</fullName>
    </submittedName>
</protein>
<sequence>MSVFIVSSCCCHIKNYLSFKKGEGFRLFEILFLRIQSGEEIS</sequence>